<feature type="compositionally biased region" description="Low complexity" evidence="1">
    <location>
        <begin position="67"/>
        <end position="82"/>
    </location>
</feature>
<comment type="caution">
    <text evidence="2">The sequence shown here is derived from an EMBL/GenBank/DDBJ whole genome shotgun (WGS) entry which is preliminary data.</text>
</comment>
<dbReference type="AlphaFoldDB" id="A0AAV9QBG9"/>
<feature type="region of interest" description="Disordered" evidence="1">
    <location>
        <begin position="1"/>
        <end position="84"/>
    </location>
</feature>
<feature type="region of interest" description="Disordered" evidence="1">
    <location>
        <begin position="155"/>
        <end position="176"/>
    </location>
</feature>
<feature type="compositionally biased region" description="Basic and acidic residues" evidence="1">
    <location>
        <begin position="48"/>
        <end position="61"/>
    </location>
</feature>
<feature type="compositionally biased region" description="Polar residues" evidence="1">
    <location>
        <begin position="163"/>
        <end position="176"/>
    </location>
</feature>
<feature type="compositionally biased region" description="Polar residues" evidence="1">
    <location>
        <begin position="26"/>
        <end position="45"/>
    </location>
</feature>
<gene>
    <name evidence="2" type="ORF">LTR25_004674</name>
</gene>
<organism evidence="2 3">
    <name type="scientific">Vermiconidia calcicola</name>
    <dbReference type="NCBI Taxonomy" id="1690605"/>
    <lineage>
        <taxon>Eukaryota</taxon>
        <taxon>Fungi</taxon>
        <taxon>Dikarya</taxon>
        <taxon>Ascomycota</taxon>
        <taxon>Pezizomycotina</taxon>
        <taxon>Dothideomycetes</taxon>
        <taxon>Dothideomycetidae</taxon>
        <taxon>Mycosphaerellales</taxon>
        <taxon>Extremaceae</taxon>
        <taxon>Vermiconidia</taxon>
    </lineage>
</organism>
<sequence length="202" mass="22063">MEPTGKLQLSRNACQQLPESGKLSKSGESQVTGNNDNTGKEQSTPVKAKTDTESKKPDAPNHDFPATSSNTNSSPTSPTPTNQQLIITSNDKSFTILCYCEGYVTPPVQSSNGMIVKSEGKGGTRYRNLEGFYDGNHAATKNYHERLPAEEVRASRKAKSGRDVTQVNQNDPVSNTRSDTSAALKWFFETEGQATFHCEECH</sequence>
<proteinExistence type="predicted"/>
<evidence type="ECO:0000313" key="3">
    <source>
        <dbReference type="Proteomes" id="UP001345827"/>
    </source>
</evidence>
<feature type="compositionally biased region" description="Polar residues" evidence="1">
    <location>
        <begin position="7"/>
        <end position="18"/>
    </location>
</feature>
<name>A0AAV9QBG9_9PEZI</name>
<protein>
    <submittedName>
        <fullName evidence="2">Uncharacterized protein</fullName>
    </submittedName>
</protein>
<dbReference type="Proteomes" id="UP001345827">
    <property type="component" value="Unassembled WGS sequence"/>
</dbReference>
<dbReference type="EMBL" id="JAXLQG010000007">
    <property type="protein sequence ID" value="KAK5537423.1"/>
    <property type="molecule type" value="Genomic_DNA"/>
</dbReference>
<reference evidence="2 3" key="1">
    <citation type="submission" date="2023-06" db="EMBL/GenBank/DDBJ databases">
        <title>Black Yeasts Isolated from many extreme environments.</title>
        <authorList>
            <person name="Coleine C."/>
            <person name="Stajich J.E."/>
            <person name="Selbmann L."/>
        </authorList>
    </citation>
    <scope>NUCLEOTIDE SEQUENCE [LARGE SCALE GENOMIC DNA]</scope>
    <source>
        <strain evidence="2 3">CCFEE 5887</strain>
    </source>
</reference>
<evidence type="ECO:0000256" key="1">
    <source>
        <dbReference type="SAM" id="MobiDB-lite"/>
    </source>
</evidence>
<keyword evidence="3" id="KW-1185">Reference proteome</keyword>
<accession>A0AAV9QBG9</accession>
<evidence type="ECO:0000313" key="2">
    <source>
        <dbReference type="EMBL" id="KAK5537423.1"/>
    </source>
</evidence>